<dbReference type="Proteomes" id="UP001247754">
    <property type="component" value="Unassembled WGS sequence"/>
</dbReference>
<evidence type="ECO:0000256" key="1">
    <source>
        <dbReference type="ARBA" id="ARBA00009766"/>
    </source>
</evidence>
<sequence>MRIVPFLLATSSLAFAGAALADNNEAWLDQSGSGNSALIRQTGADNDAGSTGRNIRQVDLRNQLTILQSGNGNAAGLGTNPDAADAGIHQISNRDGAYGNIIDITQSSDNNTIGAVGQTTTGTNTTLQRNTVAIEQAGEGGNTVGSVTQWRQSSRGNMLDVMQTGSGNTLARVIQASPTTGGGNNRNEAMVNMSGRNNGNAGALSGAAAMAGATSSTIIQGDFGIRAARSTATLNISGDRNQFGVTQYGDSNTVGRLTITGDDNEVGTYQNGNGNTITAATVAGAFNNIGAAQLGDLNLAALDVRGDGNGVLSLQQGLSNEVSVMITGNDNGWNQSLTGVAGLVAGAHPSGIVQQIGDLNLASLTVTGNANAFALVSTGDGNVITGVQTGDANHVAVVQGGNGNTAHFSQIGNGNNAGIAQ</sequence>
<keyword evidence="5" id="KW-1185">Reference proteome</keyword>
<comment type="similarity">
    <text evidence="1">Belongs to the CsgA/CsgB family.</text>
</comment>
<comment type="caution">
    <text evidence="4">The sequence shown here is derived from an EMBL/GenBank/DDBJ whole genome shotgun (WGS) entry which is preliminary data.</text>
</comment>
<dbReference type="RefSeq" id="WP_310457444.1">
    <property type="nucleotide sequence ID" value="NZ_JAVKPH010000011.1"/>
</dbReference>
<organism evidence="4 5">
    <name type="scientific">Ruixingdingia sedimenti</name>
    <dbReference type="NCBI Taxonomy" id="3073604"/>
    <lineage>
        <taxon>Bacteria</taxon>
        <taxon>Pseudomonadati</taxon>
        <taxon>Pseudomonadota</taxon>
        <taxon>Alphaproteobacteria</taxon>
        <taxon>Rhodobacterales</taxon>
        <taxon>Paracoccaceae</taxon>
        <taxon>Ruixingdingia</taxon>
    </lineage>
</organism>
<feature type="chain" id="PRO_5045529000" description="Curlin associated repeat-containing protein" evidence="3">
    <location>
        <begin position="22"/>
        <end position="421"/>
    </location>
</feature>
<evidence type="ECO:0000256" key="2">
    <source>
        <dbReference type="ARBA" id="ARBA00022729"/>
    </source>
</evidence>
<keyword evidence="2 3" id="KW-0732">Signal</keyword>
<evidence type="ECO:0008006" key="6">
    <source>
        <dbReference type="Google" id="ProtNLM"/>
    </source>
</evidence>
<reference evidence="4 5" key="1">
    <citation type="submission" date="2023-09" db="EMBL/GenBank/DDBJ databases">
        <title>Xinfangfangia sedmenti sp. nov., isolated the sedment.</title>
        <authorList>
            <person name="Xu L."/>
        </authorList>
    </citation>
    <scope>NUCLEOTIDE SEQUENCE [LARGE SCALE GENOMIC DNA]</scope>
    <source>
        <strain evidence="4 5">LG-4</strain>
    </source>
</reference>
<proteinExistence type="inferred from homology"/>
<dbReference type="Pfam" id="PF07012">
    <property type="entry name" value="Curlin_rpt"/>
    <property type="match status" value="2"/>
</dbReference>
<evidence type="ECO:0000256" key="3">
    <source>
        <dbReference type="SAM" id="SignalP"/>
    </source>
</evidence>
<feature type="signal peptide" evidence="3">
    <location>
        <begin position="1"/>
        <end position="21"/>
    </location>
</feature>
<protein>
    <recommendedName>
        <fullName evidence="6">Curlin associated repeat-containing protein</fullName>
    </recommendedName>
</protein>
<dbReference type="EMBL" id="JAVKPH010000011">
    <property type="protein sequence ID" value="MDR5653202.1"/>
    <property type="molecule type" value="Genomic_DNA"/>
</dbReference>
<evidence type="ECO:0000313" key="5">
    <source>
        <dbReference type="Proteomes" id="UP001247754"/>
    </source>
</evidence>
<name>A0ABU1F8L1_9RHOB</name>
<gene>
    <name evidence="4" type="ORF">RGD00_11330</name>
</gene>
<dbReference type="InterPro" id="IPR009742">
    <property type="entry name" value="Curlin_rpt"/>
</dbReference>
<evidence type="ECO:0000313" key="4">
    <source>
        <dbReference type="EMBL" id="MDR5653202.1"/>
    </source>
</evidence>
<accession>A0ABU1F8L1</accession>